<feature type="domain" description="SH3b" evidence="2">
    <location>
        <begin position="58"/>
        <end position="114"/>
    </location>
</feature>
<dbReference type="AlphaFoldDB" id="A0A7H8N539"/>
<dbReference type="Proteomes" id="UP000509303">
    <property type="component" value="Chromosome"/>
</dbReference>
<dbReference type="Gene3D" id="2.30.30.40">
    <property type="entry name" value="SH3 Domains"/>
    <property type="match status" value="1"/>
</dbReference>
<organism evidence="3 4">
    <name type="scientific">Streptomyces buecherae</name>
    <dbReference type="NCBI Taxonomy" id="2763006"/>
    <lineage>
        <taxon>Bacteria</taxon>
        <taxon>Bacillati</taxon>
        <taxon>Actinomycetota</taxon>
        <taxon>Actinomycetes</taxon>
        <taxon>Kitasatosporales</taxon>
        <taxon>Streptomycetaceae</taxon>
        <taxon>Streptomyces</taxon>
    </lineage>
</organism>
<accession>A0A7H8N539</accession>
<gene>
    <name evidence="3" type="ORF">HUT08_08810</name>
</gene>
<evidence type="ECO:0000313" key="4">
    <source>
        <dbReference type="Proteomes" id="UP000509303"/>
    </source>
</evidence>
<dbReference type="EMBL" id="CP054929">
    <property type="protein sequence ID" value="QKW49637.1"/>
    <property type="molecule type" value="Genomic_DNA"/>
</dbReference>
<keyword evidence="4" id="KW-1185">Reference proteome</keyword>
<protein>
    <submittedName>
        <fullName evidence="3">SH3 domain-containing protein</fullName>
    </submittedName>
</protein>
<reference evidence="3 4" key="1">
    <citation type="submission" date="2020-06" db="EMBL/GenBank/DDBJ databases">
        <title>Genome mining for natural products.</title>
        <authorList>
            <person name="Zhang B."/>
            <person name="Shi J."/>
            <person name="Ge H."/>
        </authorList>
    </citation>
    <scope>NUCLEOTIDE SEQUENCE [LARGE SCALE GENOMIC DNA]</scope>
    <source>
        <strain evidence="3 4">NA00687</strain>
    </source>
</reference>
<evidence type="ECO:0000313" key="3">
    <source>
        <dbReference type="EMBL" id="QKW49637.1"/>
    </source>
</evidence>
<evidence type="ECO:0000256" key="1">
    <source>
        <dbReference type="SAM" id="SignalP"/>
    </source>
</evidence>
<feature type="signal peptide" evidence="1">
    <location>
        <begin position="1"/>
        <end position="30"/>
    </location>
</feature>
<keyword evidence="1" id="KW-0732">Signal</keyword>
<name>A0A7H8N539_9ACTN</name>
<dbReference type="Pfam" id="PF08239">
    <property type="entry name" value="SH3_3"/>
    <property type="match status" value="1"/>
</dbReference>
<dbReference type="InterPro" id="IPR003646">
    <property type="entry name" value="SH3-like_bac-type"/>
</dbReference>
<dbReference type="RefSeq" id="WP_176161371.1">
    <property type="nucleotide sequence ID" value="NZ_CP054929.1"/>
</dbReference>
<evidence type="ECO:0000259" key="2">
    <source>
        <dbReference type="Pfam" id="PF08239"/>
    </source>
</evidence>
<feature type="chain" id="PRO_5029003607" evidence="1">
    <location>
        <begin position="31"/>
        <end position="124"/>
    </location>
</feature>
<proteinExistence type="predicted"/>
<sequence>MFLQSTFSKLAVTAATGALALATAATPALAATPTAAPEKNASAEARPHYKGRVIAKSGLLIRSGPSQKHKVVGALPYGTVVNIVCKVNGQNIGGNPRWYLLSNGKWAWGAARYIVNIGAAPHWC</sequence>